<protein>
    <submittedName>
        <fullName evidence="2">Uncharacterized protein</fullName>
    </submittedName>
</protein>
<feature type="signal peptide" evidence="1">
    <location>
        <begin position="1"/>
        <end position="19"/>
    </location>
</feature>
<evidence type="ECO:0000313" key="2">
    <source>
        <dbReference type="EMBL" id="QRW20146.1"/>
    </source>
</evidence>
<feature type="chain" id="PRO_5034128008" evidence="1">
    <location>
        <begin position="20"/>
        <end position="355"/>
    </location>
</feature>
<dbReference type="EMBL" id="CP059662">
    <property type="protein sequence ID" value="QRW20146.1"/>
    <property type="molecule type" value="Genomic_DNA"/>
</dbReference>
<dbReference type="KEGG" id="rsx:RhiXN_09121"/>
<sequence>MHFATALLAFSASTLLVEATPTFGHGKDTCGHKLFWWKQKGCCLPYGGISKPPSPPAGHSCMKKWYWSSENNCCVPEKPTSPEPSCGRSLKWNPETYSCVPNGGGESCNNGDFWWDNKKCCLPHGGVPVPPSPPSGYQCPNKWYWNSDKGCCVPSVPDVLLHQPAPPSVLGSPSLTTVLPIQLLLHPPQLRSLPRQGQTLVQRQSSGGRLRNAACLLAVHTVPRRPRRGPTAHPIGTGALLVVAAFQSPSLMTTSRLRALSLALGSLKPLGANRSLLVLRRAPTANSGGQIANAVCLMVVLRARQSHRLARRAQAGGAGESHRNAASPVSRLYSSQLVDWVDSGASLRSAVSHRA</sequence>
<evidence type="ECO:0000256" key="1">
    <source>
        <dbReference type="SAM" id="SignalP"/>
    </source>
</evidence>
<evidence type="ECO:0000313" key="3">
    <source>
        <dbReference type="Proteomes" id="UP000650533"/>
    </source>
</evidence>
<dbReference type="Proteomes" id="UP000650533">
    <property type="component" value="Chromosome 5"/>
</dbReference>
<accession>A0A8H8NU91</accession>
<reference evidence="2" key="1">
    <citation type="submission" date="2020-05" db="EMBL/GenBank/DDBJ databases">
        <title>Evolutionary and genomic comparisons of hybrid uninucleate and nonhybrid Rhizoctonia fungi.</title>
        <authorList>
            <person name="Li C."/>
            <person name="Chen X."/>
        </authorList>
    </citation>
    <scope>NUCLEOTIDE SEQUENCE</scope>
    <source>
        <strain evidence="2">AG-1 IA</strain>
    </source>
</reference>
<dbReference type="RefSeq" id="XP_043180383.1">
    <property type="nucleotide sequence ID" value="XM_043328937.1"/>
</dbReference>
<name>A0A8H8NU91_9AGAM</name>
<dbReference type="AlphaFoldDB" id="A0A8H8NU91"/>
<organism evidence="2 3">
    <name type="scientific">Rhizoctonia solani</name>
    <dbReference type="NCBI Taxonomy" id="456999"/>
    <lineage>
        <taxon>Eukaryota</taxon>
        <taxon>Fungi</taxon>
        <taxon>Dikarya</taxon>
        <taxon>Basidiomycota</taxon>
        <taxon>Agaricomycotina</taxon>
        <taxon>Agaricomycetes</taxon>
        <taxon>Cantharellales</taxon>
        <taxon>Ceratobasidiaceae</taxon>
        <taxon>Rhizoctonia</taxon>
    </lineage>
</organism>
<gene>
    <name evidence="2" type="ORF">RhiXN_09121</name>
</gene>
<keyword evidence="1" id="KW-0732">Signal</keyword>
<proteinExistence type="predicted"/>
<dbReference type="GeneID" id="67031400"/>